<comment type="caution">
    <text evidence="2">The sequence shown here is derived from an EMBL/GenBank/DDBJ whole genome shotgun (WGS) entry which is preliminary data.</text>
</comment>
<organism evidence="2 3">
    <name type="scientific">Bacillus songklensis</name>
    <dbReference type="NCBI Taxonomy" id="1069116"/>
    <lineage>
        <taxon>Bacteria</taxon>
        <taxon>Bacillati</taxon>
        <taxon>Bacillota</taxon>
        <taxon>Bacilli</taxon>
        <taxon>Bacillales</taxon>
        <taxon>Bacillaceae</taxon>
        <taxon>Bacillus</taxon>
    </lineage>
</organism>
<gene>
    <name evidence="2" type="primary">pseG</name>
    <name evidence="2" type="ORF">ACFOU2_25340</name>
</gene>
<dbReference type="EC" id="3.6.1.57" evidence="2"/>
<evidence type="ECO:0000313" key="3">
    <source>
        <dbReference type="Proteomes" id="UP001595752"/>
    </source>
</evidence>
<dbReference type="PANTHER" id="PTHR21015:SF22">
    <property type="entry name" value="GLYCOSYLTRANSFERASE"/>
    <property type="match status" value="1"/>
</dbReference>
<dbReference type="SUPFAM" id="SSF53756">
    <property type="entry name" value="UDP-Glycosyltransferase/glycogen phosphorylase"/>
    <property type="match status" value="1"/>
</dbReference>
<dbReference type="InterPro" id="IPR020023">
    <property type="entry name" value="PseG"/>
</dbReference>
<sequence>MNICIRVDSSIKIGTGHVMRCLTLADQLYQQGHNISFICREHEGNLCDIIERKGYKVYRLPKDHQFNDSSLLGVPWEVDAEQTASIISKQLEPLDWLIVDHYQIDIQWESKLYSVAKKIMVIDDLADRHHVCDVILDQNLYHDMKSRYEKLVPHDSKKLFGPKYALLRKEFVEERKKLRPRNGELRRILVFFGGTDPTNETEKVLESIRMIKREELFFDVVVGNTNPRKEYIEALSGQLSNVEFHCQINYMAALMNKADFSFGAGGSTTWERCYLGLPTCVTIIAENQVEATNAMESHGCIMNLGKSQNVTKYSYTELINTITSKDLVQMSRNCLSLMEGCGTLFISSVLSSYFQ</sequence>
<evidence type="ECO:0000313" key="2">
    <source>
        <dbReference type="EMBL" id="MFC3886640.1"/>
    </source>
</evidence>
<dbReference type="EMBL" id="JBHRZT010000073">
    <property type="protein sequence ID" value="MFC3886640.1"/>
    <property type="molecule type" value="Genomic_DNA"/>
</dbReference>
<dbReference type="PANTHER" id="PTHR21015">
    <property type="entry name" value="UDP-N-ACETYLGLUCOSAMINE--N-ACETYLMURAMYL-(PENTAPEPTIDE) PYROPHOSPHORYL-UNDECAPRENOL N-ACETYLGLUCOSAMINE TRANSFERASE 1"/>
    <property type="match status" value="1"/>
</dbReference>
<dbReference type="Gene3D" id="3.40.50.11190">
    <property type="match status" value="1"/>
</dbReference>
<evidence type="ECO:0000256" key="1">
    <source>
        <dbReference type="ARBA" id="ARBA00023136"/>
    </source>
</evidence>
<name>A0ABV8BA30_9BACI</name>
<reference evidence="3" key="1">
    <citation type="journal article" date="2019" name="Int. J. Syst. Evol. Microbiol.">
        <title>The Global Catalogue of Microorganisms (GCM) 10K type strain sequencing project: providing services to taxonomists for standard genome sequencing and annotation.</title>
        <authorList>
            <consortium name="The Broad Institute Genomics Platform"/>
            <consortium name="The Broad Institute Genome Sequencing Center for Infectious Disease"/>
            <person name="Wu L."/>
            <person name="Ma J."/>
        </authorList>
    </citation>
    <scope>NUCLEOTIDE SEQUENCE [LARGE SCALE GENOMIC DNA]</scope>
    <source>
        <strain evidence="3">CCUG 61889</strain>
    </source>
</reference>
<dbReference type="NCBIfam" id="TIGR03590">
    <property type="entry name" value="PseG"/>
    <property type="match status" value="1"/>
</dbReference>
<accession>A0ABV8BA30</accession>
<dbReference type="RefSeq" id="WP_377919056.1">
    <property type="nucleotide sequence ID" value="NZ_JBHRZT010000073.1"/>
</dbReference>
<dbReference type="Gene3D" id="3.40.50.2000">
    <property type="entry name" value="Glycogen Phosphorylase B"/>
    <property type="match status" value="1"/>
</dbReference>
<dbReference type="Proteomes" id="UP001595752">
    <property type="component" value="Unassembled WGS sequence"/>
</dbReference>
<keyword evidence="3" id="KW-1185">Reference proteome</keyword>
<protein>
    <submittedName>
        <fullName evidence="2">UDP-2,4-diacetamido-2,4, 6-trideoxy-beta-L-altropyranose hydrolase</fullName>
        <ecNumber evidence="2">3.6.1.57</ecNumber>
    </submittedName>
</protein>
<keyword evidence="2" id="KW-0378">Hydrolase</keyword>
<keyword evidence="1" id="KW-0472">Membrane</keyword>
<dbReference type="GO" id="GO:0016787">
    <property type="term" value="F:hydrolase activity"/>
    <property type="evidence" value="ECO:0007669"/>
    <property type="project" value="UniProtKB-KW"/>
</dbReference>
<proteinExistence type="predicted"/>